<dbReference type="EMBL" id="CP019893">
    <property type="protein sequence ID" value="ARS91555.1"/>
    <property type="molecule type" value="Genomic_DNA"/>
</dbReference>
<evidence type="ECO:0000313" key="2">
    <source>
        <dbReference type="Proteomes" id="UP000250088"/>
    </source>
</evidence>
<sequence>MVLDHRQVDTGDDDRYWLSARRVTGYPRIARDGYFPTHGVTRPAAVTVADLPPADSDAVRALDECALESRLTSGTWEVPVTDDVLSRWRAILADVSAEQFWDAKLTTAAGRDALGYDEYVVAVYTPTYFDTADVFRVRDRLRTHHDVTAEIRYRPDVYVRNGIDDETAPEWGLDDAARFRD</sequence>
<name>A0A2Z2HYS4_9EURY</name>
<dbReference type="OrthoDB" id="318166at2157"/>
<evidence type="ECO:0008006" key="3">
    <source>
        <dbReference type="Google" id="ProtNLM"/>
    </source>
</evidence>
<dbReference type="RefSeq" id="WP_086889924.1">
    <property type="nucleotide sequence ID" value="NZ_CP019893.1"/>
</dbReference>
<dbReference type="KEGG" id="naj:B1756_18725"/>
<dbReference type="Pfam" id="PF08939">
    <property type="entry name" value="Bles03"/>
    <property type="match status" value="1"/>
</dbReference>
<evidence type="ECO:0000313" key="1">
    <source>
        <dbReference type="EMBL" id="ARS91555.1"/>
    </source>
</evidence>
<dbReference type="GeneID" id="32896152"/>
<dbReference type="AlphaFoldDB" id="A0A2Z2HYS4"/>
<organism evidence="1 2">
    <name type="scientific">Natrarchaeobaculum aegyptiacum</name>
    <dbReference type="NCBI Taxonomy" id="745377"/>
    <lineage>
        <taxon>Archaea</taxon>
        <taxon>Methanobacteriati</taxon>
        <taxon>Methanobacteriota</taxon>
        <taxon>Stenosarchaea group</taxon>
        <taxon>Halobacteria</taxon>
        <taxon>Halobacteriales</taxon>
        <taxon>Natrialbaceae</taxon>
        <taxon>Natrarchaeobaculum</taxon>
    </lineage>
</organism>
<reference evidence="2" key="1">
    <citation type="submission" date="2017-02" db="EMBL/GenBank/DDBJ databases">
        <title>Natronthermophilus aegyptiacus gen. nov.,sp. nov., an aerobic, extremely halophilic alkalithermophilic archaeon isolated from the athalassohaline Wadi An Natrun, Egypt.</title>
        <authorList>
            <person name="Zhao B."/>
        </authorList>
    </citation>
    <scope>NUCLEOTIDE SEQUENCE [LARGE SCALE GENOMIC DNA]</scope>
    <source>
        <strain evidence="2">JW/NM-HA 15</strain>
    </source>
</reference>
<keyword evidence="2" id="KW-1185">Reference proteome</keyword>
<accession>A0A2Z2HYS4</accession>
<gene>
    <name evidence="1" type="ORF">B1756_18725</name>
</gene>
<proteinExistence type="predicted"/>
<dbReference type="Gene3D" id="3.30.760.10">
    <property type="entry name" value="RNA Cap, Translation Initiation Factor Eif4e"/>
    <property type="match status" value="1"/>
</dbReference>
<dbReference type="SUPFAM" id="SSF55418">
    <property type="entry name" value="eIF4e-like"/>
    <property type="match status" value="1"/>
</dbReference>
<protein>
    <recommendedName>
        <fullName evidence="3">DUF1917 domain-containing protein</fullName>
    </recommendedName>
</protein>
<dbReference type="InterPro" id="IPR023398">
    <property type="entry name" value="TIF_eIF4e-like"/>
</dbReference>
<dbReference type="Proteomes" id="UP000250088">
    <property type="component" value="Chromosome"/>
</dbReference>
<dbReference type="InterPro" id="IPR015034">
    <property type="entry name" value="Bles03"/>
</dbReference>